<evidence type="ECO:0000313" key="3">
    <source>
        <dbReference type="Proteomes" id="UP000326924"/>
    </source>
</evidence>
<dbReference type="Proteomes" id="UP000326924">
    <property type="component" value="Unassembled WGS sequence"/>
</dbReference>
<organism evidence="2 3">
    <name type="scientific">Sphaerosporella brunnea</name>
    <dbReference type="NCBI Taxonomy" id="1250544"/>
    <lineage>
        <taxon>Eukaryota</taxon>
        <taxon>Fungi</taxon>
        <taxon>Dikarya</taxon>
        <taxon>Ascomycota</taxon>
        <taxon>Pezizomycotina</taxon>
        <taxon>Pezizomycetes</taxon>
        <taxon>Pezizales</taxon>
        <taxon>Pyronemataceae</taxon>
        <taxon>Sphaerosporella</taxon>
    </lineage>
</organism>
<reference evidence="2 3" key="1">
    <citation type="submission" date="2019-09" db="EMBL/GenBank/DDBJ databases">
        <title>Draft genome of the ectomycorrhizal ascomycete Sphaerosporella brunnea.</title>
        <authorList>
            <consortium name="DOE Joint Genome Institute"/>
            <person name="Benucci G.M."/>
            <person name="Marozzi G."/>
            <person name="Antonielli L."/>
            <person name="Sanchez S."/>
            <person name="Marco P."/>
            <person name="Wang X."/>
            <person name="Falini L.B."/>
            <person name="Barry K."/>
            <person name="Haridas S."/>
            <person name="Lipzen A."/>
            <person name="Labutti K."/>
            <person name="Grigoriev I.V."/>
            <person name="Murat C."/>
            <person name="Martin F."/>
            <person name="Albertini E."/>
            <person name="Donnini D."/>
            <person name="Bonito G."/>
        </authorList>
    </citation>
    <scope>NUCLEOTIDE SEQUENCE [LARGE SCALE GENOMIC DNA]</scope>
    <source>
        <strain evidence="2 3">Sb_GMNB300</strain>
    </source>
</reference>
<proteinExistence type="predicted"/>
<name>A0A5J5EHJ6_9PEZI</name>
<keyword evidence="3" id="KW-1185">Reference proteome</keyword>
<feature type="compositionally biased region" description="Basic residues" evidence="1">
    <location>
        <begin position="344"/>
        <end position="358"/>
    </location>
</feature>
<feature type="region of interest" description="Disordered" evidence="1">
    <location>
        <begin position="64"/>
        <end position="93"/>
    </location>
</feature>
<feature type="region of interest" description="Disordered" evidence="1">
    <location>
        <begin position="312"/>
        <end position="366"/>
    </location>
</feature>
<evidence type="ECO:0000256" key="1">
    <source>
        <dbReference type="SAM" id="MobiDB-lite"/>
    </source>
</evidence>
<evidence type="ECO:0000313" key="2">
    <source>
        <dbReference type="EMBL" id="KAA8894714.1"/>
    </source>
</evidence>
<protein>
    <submittedName>
        <fullName evidence="2">Uncharacterized protein</fullName>
    </submittedName>
</protein>
<accession>A0A5J5EHJ6</accession>
<dbReference type="AlphaFoldDB" id="A0A5J5EHJ6"/>
<dbReference type="InParanoid" id="A0A5J5EHJ6"/>
<gene>
    <name evidence="2" type="ORF">FN846DRAFT_894832</name>
</gene>
<dbReference type="EMBL" id="VXIS01000317">
    <property type="protein sequence ID" value="KAA8894714.1"/>
    <property type="molecule type" value="Genomic_DNA"/>
</dbReference>
<feature type="compositionally biased region" description="Basic residues" evidence="1">
    <location>
        <begin position="65"/>
        <end position="78"/>
    </location>
</feature>
<comment type="caution">
    <text evidence="2">The sequence shown here is derived from an EMBL/GenBank/DDBJ whole genome shotgun (WGS) entry which is preliminary data.</text>
</comment>
<sequence length="445" mass="50339">MRGIVTGCRVVPTPLQKPPQHPVERYVWYIDTSVTQGRAVSHEPKRLNRHTPQPTYMRNRYDSRVHHHHQHHHHHYNHCHAPTPEDGRNSNADSNLLVKDSYVRSGSISVPQGELQPAGGLRFDSVLIFGHICVPRARKDGLAPDSRWCEETDIDRSNDLNHGKRLECRPTKLSLKGIHEAGGVVKSQGHNLHIVLLEKARENGWHQIPGWWRVFLGEATERPVLLRTLANMARVCEVHPVLVLYMTSDKTRLYKFVDGLLRFATQSPDAAWYRALPPALPTQTPLDVNVQWILPPGAPGAAVAGPQAANFTTTISTPSRTPPLPDPHNERDPERASGQGGQRRTGHQARRSARHHQGKPQSDSTAMTIWCPKRKFDTIDGTLKALETRLGNVKDSLKPEVLEDFIKKNLNPYPGFVTTDTKCQDYEQVAKRRRVEAFFRHTHQT</sequence>